<organism evidence="1 2">
    <name type="scientific">Panicum virgatum</name>
    <name type="common">Blackwell switchgrass</name>
    <dbReference type="NCBI Taxonomy" id="38727"/>
    <lineage>
        <taxon>Eukaryota</taxon>
        <taxon>Viridiplantae</taxon>
        <taxon>Streptophyta</taxon>
        <taxon>Embryophyta</taxon>
        <taxon>Tracheophyta</taxon>
        <taxon>Spermatophyta</taxon>
        <taxon>Magnoliopsida</taxon>
        <taxon>Liliopsida</taxon>
        <taxon>Poales</taxon>
        <taxon>Poaceae</taxon>
        <taxon>PACMAD clade</taxon>
        <taxon>Panicoideae</taxon>
        <taxon>Panicodae</taxon>
        <taxon>Paniceae</taxon>
        <taxon>Panicinae</taxon>
        <taxon>Panicum</taxon>
        <taxon>Panicum sect. Hiantes</taxon>
    </lineage>
</organism>
<evidence type="ECO:0000313" key="2">
    <source>
        <dbReference type="Proteomes" id="UP000823388"/>
    </source>
</evidence>
<proteinExistence type="predicted"/>
<comment type="caution">
    <text evidence="1">The sequence shown here is derived from an EMBL/GenBank/DDBJ whole genome shotgun (WGS) entry which is preliminary data.</text>
</comment>
<dbReference type="EMBL" id="CM029042">
    <property type="protein sequence ID" value="KAG2620189.1"/>
    <property type="molecule type" value="Genomic_DNA"/>
</dbReference>
<name>A0A8T0UI47_PANVG</name>
<dbReference type="AlphaFoldDB" id="A0A8T0UI47"/>
<evidence type="ECO:0000313" key="1">
    <source>
        <dbReference type="EMBL" id="KAG2620189.1"/>
    </source>
</evidence>
<gene>
    <name evidence="1" type="ORF">PVAP13_3NG158600</name>
</gene>
<sequence length="108" mass="11957">MESLCTESADDGQPPMPSAQVVSNVLSQSSSSNTFLKNIGIAVTSKKLETSTKKALKEQLAAKPKCEVQDQVLVKTQKEFEEFKKYHEENNQLLRRILMLNSVGNSSP</sequence>
<accession>A0A8T0UI47</accession>
<keyword evidence="2" id="KW-1185">Reference proteome</keyword>
<protein>
    <submittedName>
        <fullName evidence="1">Uncharacterized protein</fullName>
    </submittedName>
</protein>
<dbReference type="Proteomes" id="UP000823388">
    <property type="component" value="Chromosome 3N"/>
</dbReference>
<reference evidence="1" key="1">
    <citation type="submission" date="2020-05" db="EMBL/GenBank/DDBJ databases">
        <title>WGS assembly of Panicum virgatum.</title>
        <authorList>
            <person name="Lovell J.T."/>
            <person name="Jenkins J."/>
            <person name="Shu S."/>
            <person name="Juenger T.E."/>
            <person name="Schmutz J."/>
        </authorList>
    </citation>
    <scope>NUCLEOTIDE SEQUENCE</scope>
    <source>
        <strain evidence="1">AP13</strain>
    </source>
</reference>